<evidence type="ECO:0000256" key="3">
    <source>
        <dbReference type="SAM" id="Phobius"/>
    </source>
</evidence>
<dbReference type="GO" id="GO:0048544">
    <property type="term" value="P:recognition of pollen"/>
    <property type="evidence" value="ECO:0007669"/>
    <property type="project" value="InterPro"/>
</dbReference>
<dbReference type="KEGG" id="dzi:111309249"/>
<evidence type="ECO:0000313" key="5">
    <source>
        <dbReference type="Proteomes" id="UP000515121"/>
    </source>
</evidence>
<dbReference type="OrthoDB" id="1741851at2759"/>
<accession>A0A6P6AGI9</accession>
<dbReference type="Pfam" id="PF00954">
    <property type="entry name" value="S_locus_glycop"/>
    <property type="match status" value="1"/>
</dbReference>
<proteinExistence type="predicted"/>
<name>A0A6P6AGI9_DURZI</name>
<keyword evidence="3" id="KW-0812">Transmembrane</keyword>
<keyword evidence="3" id="KW-0472">Membrane</keyword>
<dbReference type="PANTHER" id="PTHR32444">
    <property type="entry name" value="BULB-TYPE LECTIN DOMAIN-CONTAINING PROTEIN"/>
    <property type="match status" value="1"/>
</dbReference>
<sequence length="526" mass="59593">MKMDEKLALISWTSEEDPAPRNFTFQQDLKGKNQLVVMERSIPYWRSSGAESGKIFKSKEMPSLIVNFLSFTEKNPELYNDTRMVINFTGDLQYWKFDTDKKNWSLIWWEPKDNCSKFNFCGNFGTCSRNNKLPCKCLPGFKPKFLDKWNAGDFSGGCSRNDTSCGDDFLSLKRMKVEYSGLPYEAKDEQDCREECLLGCQCQAYSVVAQRGFTNSCLTWRGDLENLQEDQDDGYDLYVRVSRSDIESTVRNCETCGTNLVPYPLSTGPKCGDPMYSSFYCNNNTEQLCFMAPGGNYNVISVNREAQQFVIRIQADEANNCGAMHSSGNKNLQLSESSAFSLTSMYSSYRGNFTANSSLIGVVEVEITWKPPLEPTCNSSVDCKDWPHSTCNKRGNGPKRCLCNANFRWNGSALNCTQEEHFNKNKPLPLILGVSVPIAMGFLCAVVSIYMWRTKMVKRRAKQRKAALHRYDTERGVKELMESSHFEEKDGTGIDVPFFEFESILAATDNFSEENKLGKGGFGPVY</sequence>
<evidence type="ECO:0000256" key="2">
    <source>
        <dbReference type="ARBA" id="ARBA00023157"/>
    </source>
</evidence>
<dbReference type="GeneID" id="111309249"/>
<dbReference type="Gene3D" id="3.30.200.20">
    <property type="entry name" value="Phosphorylase Kinase, domain 1"/>
    <property type="match status" value="1"/>
</dbReference>
<organism evidence="5 6">
    <name type="scientific">Durio zibethinus</name>
    <name type="common">Durian</name>
    <dbReference type="NCBI Taxonomy" id="66656"/>
    <lineage>
        <taxon>Eukaryota</taxon>
        <taxon>Viridiplantae</taxon>
        <taxon>Streptophyta</taxon>
        <taxon>Embryophyta</taxon>
        <taxon>Tracheophyta</taxon>
        <taxon>Spermatophyta</taxon>
        <taxon>Magnoliopsida</taxon>
        <taxon>eudicotyledons</taxon>
        <taxon>Gunneridae</taxon>
        <taxon>Pentapetalae</taxon>
        <taxon>rosids</taxon>
        <taxon>malvids</taxon>
        <taxon>Malvales</taxon>
        <taxon>Malvaceae</taxon>
        <taxon>Helicteroideae</taxon>
        <taxon>Durio</taxon>
    </lineage>
</organism>
<keyword evidence="1" id="KW-0732">Signal</keyword>
<evidence type="ECO:0000313" key="6">
    <source>
        <dbReference type="RefSeq" id="XP_022763989.1"/>
    </source>
</evidence>
<dbReference type="InterPro" id="IPR003609">
    <property type="entry name" value="Pan_app"/>
</dbReference>
<dbReference type="AlphaFoldDB" id="A0A6P6AGI9"/>
<dbReference type="Proteomes" id="UP000515121">
    <property type="component" value="Unplaced"/>
</dbReference>
<keyword evidence="3" id="KW-1133">Transmembrane helix</keyword>
<protein>
    <submittedName>
        <fullName evidence="6">G-type lectin S-receptor-like serine/threonine-protein kinase At4g03230</fullName>
    </submittedName>
</protein>
<keyword evidence="2" id="KW-1015">Disulfide bond</keyword>
<keyword evidence="5" id="KW-1185">Reference proteome</keyword>
<dbReference type="Pfam" id="PF08276">
    <property type="entry name" value="PAN_2"/>
    <property type="match status" value="1"/>
</dbReference>
<reference evidence="6" key="1">
    <citation type="submission" date="2025-08" db="UniProtKB">
        <authorList>
            <consortium name="RefSeq"/>
        </authorList>
    </citation>
    <scope>IDENTIFICATION</scope>
    <source>
        <tissue evidence="6">Fruit stalk</tissue>
    </source>
</reference>
<evidence type="ECO:0000259" key="4">
    <source>
        <dbReference type="PROSITE" id="PS50948"/>
    </source>
</evidence>
<dbReference type="RefSeq" id="XP_022763989.1">
    <property type="nucleotide sequence ID" value="XM_022908254.1"/>
</dbReference>
<dbReference type="SMART" id="SM00473">
    <property type="entry name" value="PAN_AP"/>
    <property type="match status" value="1"/>
</dbReference>
<gene>
    <name evidence="6" type="primary">LOC111309249</name>
</gene>
<feature type="domain" description="Apple" evidence="4">
    <location>
        <begin position="165"/>
        <end position="242"/>
    </location>
</feature>
<dbReference type="InterPro" id="IPR000858">
    <property type="entry name" value="S_locus_glycoprot_dom"/>
</dbReference>
<evidence type="ECO:0000256" key="1">
    <source>
        <dbReference type="ARBA" id="ARBA00022729"/>
    </source>
</evidence>
<dbReference type="PANTHER" id="PTHR32444:SF235">
    <property type="entry name" value="OS01G0783900 PROTEIN"/>
    <property type="match status" value="1"/>
</dbReference>
<dbReference type="PROSITE" id="PS50948">
    <property type="entry name" value="PAN"/>
    <property type="match status" value="1"/>
</dbReference>
<feature type="transmembrane region" description="Helical" evidence="3">
    <location>
        <begin position="430"/>
        <end position="452"/>
    </location>
</feature>
<dbReference type="CDD" id="cd01098">
    <property type="entry name" value="PAN_AP_plant"/>
    <property type="match status" value="1"/>
</dbReference>